<keyword evidence="1" id="KW-1133">Transmembrane helix</keyword>
<dbReference type="OrthoDB" id="6527980at2759"/>
<comment type="caution">
    <text evidence="2">The sequence shown here is derived from an EMBL/GenBank/DDBJ whole genome shotgun (WGS) entry which is preliminary data.</text>
</comment>
<dbReference type="Proteomes" id="UP000194236">
    <property type="component" value="Unassembled WGS sequence"/>
</dbReference>
<organism evidence="2 3">
    <name type="scientific">Euroglyphus maynei</name>
    <name type="common">Mayne's house dust mite</name>
    <dbReference type="NCBI Taxonomy" id="6958"/>
    <lineage>
        <taxon>Eukaryota</taxon>
        <taxon>Metazoa</taxon>
        <taxon>Ecdysozoa</taxon>
        <taxon>Arthropoda</taxon>
        <taxon>Chelicerata</taxon>
        <taxon>Arachnida</taxon>
        <taxon>Acari</taxon>
        <taxon>Acariformes</taxon>
        <taxon>Sarcoptiformes</taxon>
        <taxon>Astigmata</taxon>
        <taxon>Psoroptidia</taxon>
        <taxon>Analgoidea</taxon>
        <taxon>Pyroglyphidae</taxon>
        <taxon>Pyroglyphinae</taxon>
        <taxon>Euroglyphus</taxon>
    </lineage>
</organism>
<proteinExistence type="predicted"/>
<protein>
    <submittedName>
        <fullName evidence="2">Uncharacterized protein</fullName>
    </submittedName>
</protein>
<keyword evidence="1" id="KW-0472">Membrane</keyword>
<feature type="transmembrane region" description="Helical" evidence="1">
    <location>
        <begin position="89"/>
        <end position="113"/>
    </location>
</feature>
<feature type="transmembrane region" description="Helical" evidence="1">
    <location>
        <begin position="119"/>
        <end position="146"/>
    </location>
</feature>
<evidence type="ECO:0000313" key="2">
    <source>
        <dbReference type="EMBL" id="OTF77192.1"/>
    </source>
</evidence>
<dbReference type="EMBL" id="MUJZ01033909">
    <property type="protein sequence ID" value="OTF77192.1"/>
    <property type="molecule type" value="Genomic_DNA"/>
</dbReference>
<keyword evidence="3" id="KW-1185">Reference proteome</keyword>
<evidence type="ECO:0000313" key="3">
    <source>
        <dbReference type="Proteomes" id="UP000194236"/>
    </source>
</evidence>
<name>A0A1Y3B8M0_EURMA</name>
<keyword evidence="1" id="KW-0812">Transmembrane</keyword>
<reference evidence="2 3" key="1">
    <citation type="submission" date="2017-03" db="EMBL/GenBank/DDBJ databases">
        <title>Genome Survey of Euroglyphus maynei.</title>
        <authorList>
            <person name="Arlian L.G."/>
            <person name="Morgan M.S."/>
            <person name="Rider S.D."/>
        </authorList>
    </citation>
    <scope>NUCLEOTIDE SEQUENCE [LARGE SCALE GENOMIC DNA]</scope>
    <source>
        <strain evidence="2">Arlian Lab</strain>
        <tissue evidence="2">Whole body</tissue>
    </source>
</reference>
<sequence>MNLLQSAMMTIFAASNTALLYCLRFHRLNEKFRSLIQQHKQKIRSCSCSNDDQCCFSRVRFWQLQFIYSEHYRLCGYLIRTDREKWSTALCQFLMVGIPMNVCFMCVLIFGHPGQNERLLYIFVTVIHVFSSILPTATLAHVSYYIDRIHPYIPKCIPYVSHLRLKLKFDDFYGQLMQGEHCCFTFGYFGGVTYTTLSKVCFGHSSFSLFFSIFEFFDRLSLLILEYSFW</sequence>
<dbReference type="AlphaFoldDB" id="A0A1Y3B8M0"/>
<accession>A0A1Y3B8M0</accession>
<evidence type="ECO:0000256" key="1">
    <source>
        <dbReference type="SAM" id="Phobius"/>
    </source>
</evidence>
<gene>
    <name evidence="2" type="ORF">BLA29_006201</name>
</gene>
<feature type="transmembrane region" description="Helical" evidence="1">
    <location>
        <begin position="6"/>
        <end position="23"/>
    </location>
</feature>